<dbReference type="SUPFAM" id="SSF52091">
    <property type="entry name" value="SpoIIaa-like"/>
    <property type="match status" value="1"/>
</dbReference>
<dbReference type="AlphaFoldDB" id="A0A095SJD5"/>
<protein>
    <recommendedName>
        <fullName evidence="3">STAS/SEC14 domain-containing protein</fullName>
    </recommendedName>
</protein>
<evidence type="ECO:0000313" key="1">
    <source>
        <dbReference type="EMBL" id="KGD64776.1"/>
    </source>
</evidence>
<dbReference type="PATRIC" id="fig|1177154.3.peg.2182"/>
<dbReference type="Proteomes" id="UP000029444">
    <property type="component" value="Unassembled WGS sequence"/>
</dbReference>
<dbReference type="Gene3D" id="3.40.50.10600">
    <property type="entry name" value="SpoIIaa-like domains"/>
    <property type="match status" value="1"/>
</dbReference>
<dbReference type="InterPro" id="IPR021866">
    <property type="entry name" value="SpoIIAA-like"/>
</dbReference>
<dbReference type="EMBL" id="ARXV01000007">
    <property type="protein sequence ID" value="KGD64776.1"/>
    <property type="molecule type" value="Genomic_DNA"/>
</dbReference>
<reference evidence="1 2" key="1">
    <citation type="submission" date="2012-09" db="EMBL/GenBank/DDBJ databases">
        <title>Genome Sequence of alkane-degrading Bacterium Alcanivorax sp. 19-m-6.</title>
        <authorList>
            <person name="Lai Q."/>
            <person name="Shao Z."/>
        </authorList>
    </citation>
    <scope>NUCLEOTIDE SEQUENCE [LARGE SCALE GENOMIC DNA]</scope>
    <source>
        <strain evidence="1 2">19-m-6</strain>
    </source>
</reference>
<proteinExistence type="predicted"/>
<accession>A0A095SJD5</accession>
<dbReference type="InterPro" id="IPR038396">
    <property type="entry name" value="SpoIIAA-like_sf"/>
</dbReference>
<evidence type="ECO:0008006" key="3">
    <source>
        <dbReference type="Google" id="ProtNLM"/>
    </source>
</evidence>
<dbReference type="RefSeq" id="WP_035232913.1">
    <property type="nucleotide sequence ID" value="NZ_ARXV01000007.1"/>
</dbReference>
<name>A0A095SJD5_9GAMM</name>
<keyword evidence="2" id="KW-1185">Reference proteome</keyword>
<dbReference type="STRING" id="1177154.Y5S_02142"/>
<dbReference type="Pfam" id="PF11964">
    <property type="entry name" value="SpoIIAA-like"/>
    <property type="match status" value="1"/>
</dbReference>
<comment type="caution">
    <text evidence="1">The sequence shown here is derived from an EMBL/GenBank/DDBJ whole genome shotgun (WGS) entry which is preliminary data.</text>
</comment>
<organism evidence="1 2">
    <name type="scientific">Alcanivorax nanhaiticus</name>
    <dbReference type="NCBI Taxonomy" id="1177154"/>
    <lineage>
        <taxon>Bacteria</taxon>
        <taxon>Pseudomonadati</taxon>
        <taxon>Pseudomonadota</taxon>
        <taxon>Gammaproteobacteria</taxon>
        <taxon>Oceanospirillales</taxon>
        <taxon>Alcanivoracaceae</taxon>
        <taxon>Alcanivorax</taxon>
    </lineage>
</organism>
<sequence>MKVEYDPLDNVATVFPDGPLSQADFEDAAAQIDPAIEKHGLLNGLVIAMDSFPGWESLGSLVSHLRFVHDHHKAVARVALVTDSSLGVVAEKLASHFVAAEIRQFAAGDRAAAQAWIVEK</sequence>
<dbReference type="InterPro" id="IPR036513">
    <property type="entry name" value="STAS_dom_sf"/>
</dbReference>
<dbReference type="eggNOG" id="ENOG50334AZ">
    <property type="taxonomic scope" value="Bacteria"/>
</dbReference>
<gene>
    <name evidence="1" type="ORF">Y5S_02142</name>
</gene>
<evidence type="ECO:0000313" key="2">
    <source>
        <dbReference type="Proteomes" id="UP000029444"/>
    </source>
</evidence>
<dbReference type="OrthoDB" id="9811577at2"/>